<evidence type="ECO:0000313" key="6">
    <source>
        <dbReference type="EMBL" id="MFM9413112.1"/>
    </source>
</evidence>
<dbReference type="InterPro" id="IPR036388">
    <property type="entry name" value="WH-like_DNA-bd_sf"/>
</dbReference>
<keyword evidence="2" id="KW-0805">Transcription regulation</keyword>
<dbReference type="InterPro" id="IPR000847">
    <property type="entry name" value="LysR_HTH_N"/>
</dbReference>
<dbReference type="PANTHER" id="PTHR30126">
    <property type="entry name" value="HTH-TYPE TRANSCRIPTIONAL REGULATOR"/>
    <property type="match status" value="1"/>
</dbReference>
<evidence type="ECO:0000313" key="7">
    <source>
        <dbReference type="Proteomes" id="UP001631949"/>
    </source>
</evidence>
<dbReference type="Pfam" id="PF00126">
    <property type="entry name" value="HTH_1"/>
    <property type="match status" value="1"/>
</dbReference>
<evidence type="ECO:0000259" key="5">
    <source>
        <dbReference type="PROSITE" id="PS50931"/>
    </source>
</evidence>
<protein>
    <submittedName>
        <fullName evidence="6">Selenium metabolism-associated LysR family transcriptional regulator</fullName>
    </submittedName>
</protein>
<keyword evidence="7" id="KW-1185">Reference proteome</keyword>
<dbReference type="PROSITE" id="PS50931">
    <property type="entry name" value="HTH_LYSR"/>
    <property type="match status" value="1"/>
</dbReference>
<evidence type="ECO:0000256" key="3">
    <source>
        <dbReference type="ARBA" id="ARBA00023125"/>
    </source>
</evidence>
<evidence type="ECO:0000256" key="1">
    <source>
        <dbReference type="ARBA" id="ARBA00009437"/>
    </source>
</evidence>
<comment type="caution">
    <text evidence="6">The sequence shown here is derived from an EMBL/GenBank/DDBJ whole genome shotgun (WGS) entry which is preliminary data.</text>
</comment>
<sequence>MLSDSLKVFITVAEKKNFSKAAKALNLTQPAISFQIQTLEQYYQTMLFDRVNRHVKLTEAGELLLEYALSMNDLQSQLERKMQQLTGHVKGTLMIGASRTVGEYVMPHVICAFKKEYSDVDITLEIHNTREVEDLVLSKYLDVGLVESQVKHEELMFQSILDDELVVVVPGNHPWAEKEEVHLEELTGEPFIIREPGSGSRLIFEQALIDAEFDIESLNIIMEIGNITAIKSAIIGGLGISVMSKWAVQDLVQADLASIVRIKEVPMPRRFNILLNESHFESEACSHFIQYLAQANVEQILGSTEEVEHVK</sequence>
<dbReference type="RefSeq" id="WP_408976730.1">
    <property type="nucleotide sequence ID" value="NZ_JBJUVG010000002.1"/>
</dbReference>
<keyword evidence="4" id="KW-0804">Transcription</keyword>
<dbReference type="EMBL" id="JBJUVG010000002">
    <property type="protein sequence ID" value="MFM9413112.1"/>
    <property type="molecule type" value="Genomic_DNA"/>
</dbReference>
<dbReference type="Gene3D" id="1.10.10.10">
    <property type="entry name" value="Winged helix-like DNA-binding domain superfamily/Winged helix DNA-binding domain"/>
    <property type="match status" value="1"/>
</dbReference>
<name>A0ABW9GWS7_9FIRM</name>
<dbReference type="SUPFAM" id="SSF46785">
    <property type="entry name" value="Winged helix' DNA-binding domain"/>
    <property type="match status" value="1"/>
</dbReference>
<dbReference type="InterPro" id="IPR005119">
    <property type="entry name" value="LysR_subst-bd"/>
</dbReference>
<comment type="similarity">
    <text evidence="1">Belongs to the LysR transcriptional regulatory family.</text>
</comment>
<feature type="domain" description="HTH lysR-type" evidence="5">
    <location>
        <begin position="1"/>
        <end position="58"/>
    </location>
</feature>
<accession>A0ABW9GWS7</accession>
<evidence type="ECO:0000256" key="4">
    <source>
        <dbReference type="ARBA" id="ARBA00023163"/>
    </source>
</evidence>
<proteinExistence type="inferred from homology"/>
<dbReference type="Proteomes" id="UP001631949">
    <property type="component" value="Unassembled WGS sequence"/>
</dbReference>
<keyword evidence="3" id="KW-0238">DNA-binding</keyword>
<dbReference type="InterPro" id="IPR047788">
    <property type="entry name" value="LysR-like_Sec_metab"/>
</dbReference>
<dbReference type="Gene3D" id="3.40.190.290">
    <property type="match status" value="1"/>
</dbReference>
<dbReference type="PANTHER" id="PTHR30126:SF39">
    <property type="entry name" value="HTH-TYPE TRANSCRIPTIONAL REGULATOR CYSL"/>
    <property type="match status" value="1"/>
</dbReference>
<organism evidence="6 7">
    <name type="scientific">Peptococcus simiae</name>
    <dbReference type="NCBI Taxonomy" id="1643805"/>
    <lineage>
        <taxon>Bacteria</taxon>
        <taxon>Bacillati</taxon>
        <taxon>Bacillota</taxon>
        <taxon>Clostridia</taxon>
        <taxon>Eubacteriales</taxon>
        <taxon>Peptococcaceae</taxon>
        <taxon>Peptococcus</taxon>
    </lineage>
</organism>
<evidence type="ECO:0000256" key="2">
    <source>
        <dbReference type="ARBA" id="ARBA00023015"/>
    </source>
</evidence>
<dbReference type="NCBIfam" id="NF040786">
    <property type="entry name" value="LysR_Sec_metab"/>
    <property type="match status" value="1"/>
</dbReference>
<reference evidence="6 7" key="1">
    <citation type="journal article" date="2016" name="Int. J. Syst. Evol. Microbiol.">
        <title>Peptococcus simiae sp. nov., isolated from rhesus macaque faeces and emended description of the genus Peptococcus.</title>
        <authorList>
            <person name="Shkoporov A.N."/>
            <person name="Efimov B.A."/>
            <person name="Kondova I."/>
            <person name="Ouwerling B."/>
            <person name="Chaplin A.V."/>
            <person name="Shcherbakova V.A."/>
            <person name="Langermans J.A.M."/>
        </authorList>
    </citation>
    <scope>NUCLEOTIDE SEQUENCE [LARGE SCALE GENOMIC DNA]</scope>
    <source>
        <strain evidence="6 7">M108</strain>
    </source>
</reference>
<dbReference type="InterPro" id="IPR036390">
    <property type="entry name" value="WH_DNA-bd_sf"/>
</dbReference>
<dbReference type="CDD" id="cd08420">
    <property type="entry name" value="PBP2_CysL_like"/>
    <property type="match status" value="1"/>
</dbReference>
<dbReference type="Pfam" id="PF03466">
    <property type="entry name" value="LysR_substrate"/>
    <property type="match status" value="1"/>
</dbReference>
<dbReference type="SUPFAM" id="SSF53850">
    <property type="entry name" value="Periplasmic binding protein-like II"/>
    <property type="match status" value="1"/>
</dbReference>
<dbReference type="PRINTS" id="PR00039">
    <property type="entry name" value="HTHLYSR"/>
</dbReference>
<gene>
    <name evidence="6" type="ORF">ACKQTC_01845</name>
</gene>